<feature type="transmembrane region" description="Helical" evidence="5">
    <location>
        <begin position="338"/>
        <end position="361"/>
    </location>
</feature>
<dbReference type="PANTHER" id="PTHR23542">
    <property type="match status" value="1"/>
</dbReference>
<accession>A0A150H5G4</accession>
<name>A0A150H5G4_9MICO</name>
<evidence type="ECO:0000313" key="7">
    <source>
        <dbReference type="EMBL" id="KXZ57366.1"/>
    </source>
</evidence>
<keyword evidence="2 5" id="KW-0812">Transmembrane</keyword>
<reference evidence="7 8" key="1">
    <citation type="submission" date="2016-01" db="EMBL/GenBank/DDBJ databases">
        <title>Use of Whole Genome Sequencing to ascertain that Brevibacterium massiliense (Roux, Raoult 2009) is a later heterotypic synonym of Brevibacterium ravenspurgense (Mages 2008).</title>
        <authorList>
            <person name="Bernier A.-M."/>
            <person name="Burdz T."/>
            <person name="Huynh C."/>
            <person name="Pachecho A.L."/>
            <person name="Wiebe D."/>
            <person name="Bonner C."/>
            <person name="Bernard K."/>
        </authorList>
    </citation>
    <scope>NUCLEOTIDE SEQUENCE [LARGE SCALE GENOMIC DNA]</scope>
    <source>
        <strain evidence="7 8">CCUG56047</strain>
    </source>
</reference>
<evidence type="ECO:0000313" key="8">
    <source>
        <dbReference type="Proteomes" id="UP000243589"/>
    </source>
</evidence>
<dbReference type="InterPro" id="IPR020846">
    <property type="entry name" value="MFS_dom"/>
</dbReference>
<feature type="transmembrane region" description="Helical" evidence="5">
    <location>
        <begin position="367"/>
        <end position="388"/>
    </location>
</feature>
<keyword evidence="4 5" id="KW-0472">Membrane</keyword>
<gene>
    <name evidence="7" type="ORF">Bravens_01886</name>
</gene>
<feature type="transmembrane region" description="Helical" evidence="5">
    <location>
        <begin position="20"/>
        <end position="40"/>
    </location>
</feature>
<feature type="transmembrane region" description="Helical" evidence="5">
    <location>
        <begin position="302"/>
        <end position="326"/>
    </location>
</feature>
<evidence type="ECO:0000256" key="1">
    <source>
        <dbReference type="ARBA" id="ARBA00004651"/>
    </source>
</evidence>
<dbReference type="RefSeq" id="WP_062022790.1">
    <property type="nucleotide sequence ID" value="NZ_LQQC01000012.1"/>
</dbReference>
<organism evidence="7 8">
    <name type="scientific">Brevibacterium ravenspurgense</name>
    <dbReference type="NCBI Taxonomy" id="479117"/>
    <lineage>
        <taxon>Bacteria</taxon>
        <taxon>Bacillati</taxon>
        <taxon>Actinomycetota</taxon>
        <taxon>Actinomycetes</taxon>
        <taxon>Micrococcales</taxon>
        <taxon>Brevibacteriaceae</taxon>
        <taxon>Brevibacterium</taxon>
    </lineage>
</organism>
<feature type="transmembrane region" description="Helical" evidence="5">
    <location>
        <begin position="278"/>
        <end position="296"/>
    </location>
</feature>
<protein>
    <submittedName>
        <fullName evidence="7">Major Facilitator Superfamily protein</fullName>
    </submittedName>
</protein>
<evidence type="ECO:0000259" key="6">
    <source>
        <dbReference type="PROSITE" id="PS50850"/>
    </source>
</evidence>
<feature type="domain" description="Major facilitator superfamily (MFS) profile" evidence="6">
    <location>
        <begin position="215"/>
        <end position="402"/>
    </location>
</feature>
<dbReference type="SUPFAM" id="SSF103473">
    <property type="entry name" value="MFS general substrate transporter"/>
    <property type="match status" value="1"/>
</dbReference>
<dbReference type="Pfam" id="PF07690">
    <property type="entry name" value="MFS_1"/>
    <property type="match status" value="1"/>
</dbReference>
<feature type="transmembrane region" description="Helical" evidence="5">
    <location>
        <begin position="79"/>
        <end position="100"/>
    </location>
</feature>
<evidence type="ECO:0000256" key="2">
    <source>
        <dbReference type="ARBA" id="ARBA00022692"/>
    </source>
</evidence>
<dbReference type="EMBL" id="LQQC01000012">
    <property type="protein sequence ID" value="KXZ57366.1"/>
    <property type="molecule type" value="Genomic_DNA"/>
</dbReference>
<dbReference type="Proteomes" id="UP000243589">
    <property type="component" value="Unassembled WGS sequence"/>
</dbReference>
<feature type="transmembrane region" description="Helical" evidence="5">
    <location>
        <begin position="211"/>
        <end position="232"/>
    </location>
</feature>
<evidence type="ECO:0000256" key="3">
    <source>
        <dbReference type="ARBA" id="ARBA00022989"/>
    </source>
</evidence>
<evidence type="ECO:0000256" key="5">
    <source>
        <dbReference type="SAM" id="Phobius"/>
    </source>
</evidence>
<feature type="transmembrane region" description="Helical" evidence="5">
    <location>
        <begin position="106"/>
        <end position="127"/>
    </location>
</feature>
<evidence type="ECO:0000256" key="4">
    <source>
        <dbReference type="ARBA" id="ARBA00023136"/>
    </source>
</evidence>
<keyword evidence="3 5" id="KW-1133">Transmembrane helix</keyword>
<dbReference type="GO" id="GO:0022857">
    <property type="term" value="F:transmembrane transporter activity"/>
    <property type="evidence" value="ECO:0007669"/>
    <property type="project" value="InterPro"/>
</dbReference>
<dbReference type="PROSITE" id="PS50850">
    <property type="entry name" value="MFS"/>
    <property type="match status" value="1"/>
</dbReference>
<dbReference type="PANTHER" id="PTHR23542:SF1">
    <property type="entry name" value="MAJOR FACILITATOR SUPERFAMILY (MFS) PROFILE DOMAIN-CONTAINING PROTEIN"/>
    <property type="match status" value="1"/>
</dbReference>
<feature type="transmembrane region" description="Helical" evidence="5">
    <location>
        <begin position="252"/>
        <end position="271"/>
    </location>
</feature>
<dbReference type="InterPro" id="IPR011701">
    <property type="entry name" value="MFS"/>
</dbReference>
<comment type="caution">
    <text evidence="7">The sequence shown here is derived from an EMBL/GenBank/DDBJ whole genome shotgun (WGS) entry which is preliminary data.</text>
</comment>
<comment type="subcellular location">
    <subcellularLocation>
        <location evidence="1">Cell membrane</location>
        <topology evidence="1">Multi-pass membrane protein</topology>
    </subcellularLocation>
</comment>
<dbReference type="InterPro" id="IPR036259">
    <property type="entry name" value="MFS_trans_sf"/>
</dbReference>
<feature type="transmembrane region" description="Helical" evidence="5">
    <location>
        <begin position="148"/>
        <end position="168"/>
    </location>
</feature>
<dbReference type="AlphaFoldDB" id="A0A150H5G4"/>
<dbReference type="GO" id="GO:0005886">
    <property type="term" value="C:plasma membrane"/>
    <property type="evidence" value="ECO:0007669"/>
    <property type="project" value="UniProtKB-SubCell"/>
</dbReference>
<dbReference type="Gene3D" id="1.20.1250.20">
    <property type="entry name" value="MFS general substrate transporter like domains"/>
    <property type="match status" value="2"/>
</dbReference>
<feature type="transmembrane region" description="Helical" evidence="5">
    <location>
        <begin position="46"/>
        <end position="67"/>
    </location>
</feature>
<feature type="transmembrane region" description="Helical" evidence="5">
    <location>
        <begin position="174"/>
        <end position="190"/>
    </location>
</feature>
<dbReference type="PATRIC" id="fig|479117.4.peg.1870"/>
<sequence>MFSAYRDIFGIPGALKFSAAGLIARLPIALLGLGVVLFIQAETGSYAQAGIVAATFMTAQAISNPLLGKQIDRHGQAKVMVPATIIHVIGLAGLLLVVYLRLWPGLLFASAAVAGATVGSVGALVRARWAAVTRNQKELDTAFSWEAVADELMFVSGPAVVTALATALWAPSGVVLSMAAVTIGAILLYPQKATEPPTSKREPRAMRGKVLRNRGILFAVIGQFFLGINFGAVDVSTIASAEEHGVKSAAGIALAAYALGSLIAGIVYGAVNFRAPVRVRYAAAAGALALLSWPLVFAPNMMVLTLLMLLVGFAVSPTLITGSSVVQSLAPPKRMTEALAWISTAIGFGVAVGSAVSGIVIDHYGAHEGYLVTAVSMTAGALFILAANRTFEPPKPQRVVLT</sequence>
<keyword evidence="8" id="KW-1185">Reference proteome</keyword>
<proteinExistence type="predicted"/>